<dbReference type="EMBL" id="SDHX01000001">
    <property type="protein sequence ID" value="RXK55274.1"/>
    <property type="molecule type" value="Genomic_DNA"/>
</dbReference>
<comment type="caution">
    <text evidence="1">The sequence shown here is derived from an EMBL/GenBank/DDBJ whole genome shotgun (WGS) entry which is preliminary data.</text>
</comment>
<protein>
    <submittedName>
        <fullName evidence="1">Uncharacterized protein</fullName>
    </submittedName>
</protein>
<gene>
    <name evidence="1" type="ORF">ESB00_05085</name>
</gene>
<dbReference type="AlphaFoldDB" id="A0A4Q1C8J6"/>
<dbReference type="OrthoDB" id="282706at2"/>
<evidence type="ECO:0000313" key="2">
    <source>
        <dbReference type="Proteomes" id="UP000290218"/>
    </source>
</evidence>
<evidence type="ECO:0000313" key="1">
    <source>
        <dbReference type="EMBL" id="RXK55274.1"/>
    </source>
</evidence>
<accession>A0A4Q1C8J6</accession>
<sequence length="123" mass="13284">MPQENPYSGREAVMFDFACDAQKRGEHFFYIKIPGNIGPVERGDRFEDPLADKLSGLGVGNVCGGGSQLGEGKTIEYCGIDVILTKREEGLAVILAALRALDAPAGTVVEEYLPTRIDHPVYA</sequence>
<dbReference type="Proteomes" id="UP000290218">
    <property type="component" value="Unassembled WGS sequence"/>
</dbReference>
<dbReference type="RefSeq" id="WP_129046638.1">
    <property type="nucleotide sequence ID" value="NZ_SDHX01000001.1"/>
</dbReference>
<reference evidence="1 2" key="1">
    <citation type="submission" date="2019-01" db="EMBL/GenBank/DDBJ databases">
        <title>Lacunisphaera sp. strain TWA-58.</title>
        <authorList>
            <person name="Chen W.-M."/>
        </authorList>
    </citation>
    <scope>NUCLEOTIDE SEQUENCE [LARGE SCALE GENOMIC DNA]</scope>
    <source>
        <strain evidence="1 2">TWA-58</strain>
    </source>
</reference>
<keyword evidence="2" id="KW-1185">Reference proteome</keyword>
<name>A0A4Q1C8J6_9BACT</name>
<organism evidence="1 2">
    <name type="scientific">Oleiharenicola lentus</name>
    <dbReference type="NCBI Taxonomy" id="2508720"/>
    <lineage>
        <taxon>Bacteria</taxon>
        <taxon>Pseudomonadati</taxon>
        <taxon>Verrucomicrobiota</taxon>
        <taxon>Opitutia</taxon>
        <taxon>Opitutales</taxon>
        <taxon>Opitutaceae</taxon>
        <taxon>Oleiharenicola</taxon>
    </lineage>
</organism>
<proteinExistence type="predicted"/>